<sequence length="83" mass="8859">MQGGIAQRLVIKLGPDTDGFQGWGRLSLSGALPLPGLTDPRVSLHLADRGGLAETRQEEVARMRSSGQGTLPAKKSYASRSVW</sequence>
<organism evidence="2 3">
    <name type="scientific">Gonium pectorale</name>
    <name type="common">Green alga</name>
    <dbReference type="NCBI Taxonomy" id="33097"/>
    <lineage>
        <taxon>Eukaryota</taxon>
        <taxon>Viridiplantae</taxon>
        <taxon>Chlorophyta</taxon>
        <taxon>core chlorophytes</taxon>
        <taxon>Chlorophyceae</taxon>
        <taxon>CS clade</taxon>
        <taxon>Chlamydomonadales</taxon>
        <taxon>Volvocaceae</taxon>
        <taxon>Gonium</taxon>
    </lineage>
</organism>
<evidence type="ECO:0000256" key="1">
    <source>
        <dbReference type="SAM" id="MobiDB-lite"/>
    </source>
</evidence>
<protein>
    <submittedName>
        <fullName evidence="2">Uncharacterized protein</fullName>
    </submittedName>
</protein>
<feature type="region of interest" description="Disordered" evidence="1">
    <location>
        <begin position="54"/>
        <end position="83"/>
    </location>
</feature>
<evidence type="ECO:0000313" key="2">
    <source>
        <dbReference type="EMBL" id="KXZ46816.1"/>
    </source>
</evidence>
<name>A0A150GAD9_GONPE</name>
<gene>
    <name evidence="2" type="ORF">GPECTOR_40g550</name>
</gene>
<evidence type="ECO:0000313" key="3">
    <source>
        <dbReference type="Proteomes" id="UP000075714"/>
    </source>
</evidence>
<dbReference type="EMBL" id="LSYV01000041">
    <property type="protein sequence ID" value="KXZ46816.1"/>
    <property type="molecule type" value="Genomic_DNA"/>
</dbReference>
<dbReference type="Proteomes" id="UP000075714">
    <property type="component" value="Unassembled WGS sequence"/>
</dbReference>
<accession>A0A150GAD9</accession>
<comment type="caution">
    <text evidence="2">The sequence shown here is derived from an EMBL/GenBank/DDBJ whole genome shotgun (WGS) entry which is preliminary data.</text>
</comment>
<keyword evidence="3" id="KW-1185">Reference proteome</keyword>
<reference evidence="3" key="1">
    <citation type="journal article" date="2016" name="Nat. Commun.">
        <title>The Gonium pectorale genome demonstrates co-option of cell cycle regulation during the evolution of multicellularity.</title>
        <authorList>
            <person name="Hanschen E.R."/>
            <person name="Marriage T.N."/>
            <person name="Ferris P.J."/>
            <person name="Hamaji T."/>
            <person name="Toyoda A."/>
            <person name="Fujiyama A."/>
            <person name="Neme R."/>
            <person name="Noguchi H."/>
            <person name="Minakuchi Y."/>
            <person name="Suzuki M."/>
            <person name="Kawai-Toyooka H."/>
            <person name="Smith D.R."/>
            <person name="Sparks H."/>
            <person name="Anderson J."/>
            <person name="Bakaric R."/>
            <person name="Luria V."/>
            <person name="Karger A."/>
            <person name="Kirschner M.W."/>
            <person name="Durand P.M."/>
            <person name="Michod R.E."/>
            <person name="Nozaki H."/>
            <person name="Olson B.J."/>
        </authorList>
    </citation>
    <scope>NUCLEOTIDE SEQUENCE [LARGE SCALE GENOMIC DNA]</scope>
    <source>
        <strain evidence="3">NIES-2863</strain>
    </source>
</reference>
<proteinExistence type="predicted"/>
<dbReference type="AlphaFoldDB" id="A0A150GAD9"/>